<name>A0A2A6RIC5_9CHLR</name>
<keyword evidence="1" id="KW-0812">Transmembrane</keyword>
<feature type="transmembrane region" description="Helical" evidence="1">
    <location>
        <begin position="54"/>
        <end position="74"/>
    </location>
</feature>
<accession>A0A2A6RIC5</accession>
<feature type="transmembrane region" description="Helical" evidence="1">
    <location>
        <begin position="83"/>
        <end position="105"/>
    </location>
</feature>
<reference evidence="3" key="1">
    <citation type="submission" date="2017-08" db="EMBL/GenBank/DDBJ databases">
        <authorList>
            <person name="Grouzdev D.S."/>
            <person name="Gaisin V.A."/>
            <person name="Rysina M.S."/>
            <person name="Gorlenko V.M."/>
        </authorList>
    </citation>
    <scope>NUCLEOTIDE SEQUENCE [LARGE SCALE GENOMIC DNA]</scope>
    <source>
        <strain evidence="3">Kir15-3F</strain>
    </source>
</reference>
<protein>
    <submittedName>
        <fullName evidence="2">Uncharacterized protein</fullName>
    </submittedName>
</protein>
<dbReference type="EMBL" id="NQWI01000055">
    <property type="protein sequence ID" value="PDW02693.1"/>
    <property type="molecule type" value="Genomic_DNA"/>
</dbReference>
<keyword evidence="1" id="KW-0472">Membrane</keyword>
<comment type="caution">
    <text evidence="2">The sequence shown here is derived from an EMBL/GenBank/DDBJ whole genome shotgun (WGS) entry which is preliminary data.</text>
</comment>
<proteinExistence type="predicted"/>
<dbReference type="AlphaFoldDB" id="A0A2A6RIC5"/>
<keyword evidence="3" id="KW-1185">Reference proteome</keyword>
<evidence type="ECO:0000313" key="3">
    <source>
        <dbReference type="Proteomes" id="UP000220527"/>
    </source>
</evidence>
<sequence length="155" mass="17608">MVIYRIDWTDYLLLGFLLLAPFAFLRQLCAHAPPDTPLWRHPLRAWRQSSAVRALSQFLLIFLFFAGLGIFNLLRTYYLLPTALANAGIALGILLAIFALVHVYLSQQSEPTSFIIKLVGTTLTTMLALNWRWSADFSQLKPALQRMPTSFSDSF</sequence>
<evidence type="ECO:0000256" key="1">
    <source>
        <dbReference type="SAM" id="Phobius"/>
    </source>
</evidence>
<keyword evidence="1" id="KW-1133">Transmembrane helix</keyword>
<dbReference type="Proteomes" id="UP000220527">
    <property type="component" value="Unassembled WGS sequence"/>
</dbReference>
<evidence type="ECO:0000313" key="2">
    <source>
        <dbReference type="EMBL" id="PDW02693.1"/>
    </source>
</evidence>
<gene>
    <name evidence="2" type="ORF">CJ255_12610</name>
</gene>
<organism evidence="2 3">
    <name type="scientific">Candidatus Viridilinea mediisalina</name>
    <dbReference type="NCBI Taxonomy" id="2024553"/>
    <lineage>
        <taxon>Bacteria</taxon>
        <taxon>Bacillati</taxon>
        <taxon>Chloroflexota</taxon>
        <taxon>Chloroflexia</taxon>
        <taxon>Chloroflexales</taxon>
        <taxon>Chloroflexineae</taxon>
        <taxon>Oscillochloridaceae</taxon>
        <taxon>Candidatus Viridilinea</taxon>
    </lineage>
</organism>